<organism evidence="2 3">
    <name type="scientific">Amnibacterium flavum</name>
    <dbReference type="NCBI Taxonomy" id="2173173"/>
    <lineage>
        <taxon>Bacteria</taxon>
        <taxon>Bacillati</taxon>
        <taxon>Actinomycetota</taxon>
        <taxon>Actinomycetes</taxon>
        <taxon>Micrococcales</taxon>
        <taxon>Microbacteriaceae</taxon>
        <taxon>Amnibacterium</taxon>
    </lineage>
</organism>
<comment type="caution">
    <text evidence="2">The sequence shown here is derived from an EMBL/GenBank/DDBJ whole genome shotgun (WGS) entry which is preliminary data.</text>
</comment>
<protein>
    <submittedName>
        <fullName evidence="2">Uncharacterized protein</fullName>
    </submittedName>
</protein>
<dbReference type="RefSeq" id="WP_116756784.1">
    <property type="nucleotide sequence ID" value="NZ_JBHUEX010000001.1"/>
</dbReference>
<sequence length="66" mass="7119">MSNDSDSSGPDREIPGGESGQGFPEIPELEEDEDIAPRPEEEIADLERAVPDLRDHSELTGDAEAV</sequence>
<dbReference type="Proteomes" id="UP000244893">
    <property type="component" value="Unassembled WGS sequence"/>
</dbReference>
<reference evidence="2 3" key="1">
    <citation type="submission" date="2018-05" db="EMBL/GenBank/DDBJ databases">
        <title>Amnibacterium sp. M8JJ-5, whole genome shotgun sequence.</title>
        <authorList>
            <person name="Tuo L."/>
        </authorList>
    </citation>
    <scope>NUCLEOTIDE SEQUENCE [LARGE SCALE GENOMIC DNA]</scope>
    <source>
        <strain evidence="2 3">M8JJ-5</strain>
    </source>
</reference>
<evidence type="ECO:0000313" key="3">
    <source>
        <dbReference type="Proteomes" id="UP000244893"/>
    </source>
</evidence>
<dbReference type="AlphaFoldDB" id="A0A2V1HNR1"/>
<name>A0A2V1HNR1_9MICO</name>
<feature type="compositionally biased region" description="Basic and acidic residues" evidence="1">
    <location>
        <begin position="35"/>
        <end position="59"/>
    </location>
</feature>
<gene>
    <name evidence="2" type="ORF">DDQ50_11055</name>
</gene>
<feature type="region of interest" description="Disordered" evidence="1">
    <location>
        <begin position="1"/>
        <end position="66"/>
    </location>
</feature>
<keyword evidence="3" id="KW-1185">Reference proteome</keyword>
<accession>A0A2V1HNR1</accession>
<evidence type="ECO:0000256" key="1">
    <source>
        <dbReference type="SAM" id="MobiDB-lite"/>
    </source>
</evidence>
<dbReference type="EMBL" id="QEOP01000002">
    <property type="protein sequence ID" value="PVZ94273.1"/>
    <property type="molecule type" value="Genomic_DNA"/>
</dbReference>
<evidence type="ECO:0000313" key="2">
    <source>
        <dbReference type="EMBL" id="PVZ94273.1"/>
    </source>
</evidence>
<proteinExistence type="predicted"/>